<dbReference type="Gene3D" id="3.40.1180.10">
    <property type="entry name" value="Decaprenyl diphosphate synthase-like"/>
    <property type="match status" value="2"/>
</dbReference>
<feature type="signal peptide" evidence="4">
    <location>
        <begin position="1"/>
        <end position="16"/>
    </location>
</feature>
<feature type="compositionally biased region" description="Acidic residues" evidence="3">
    <location>
        <begin position="238"/>
        <end position="249"/>
    </location>
</feature>
<name>K8EQL9_9CHLO</name>
<accession>K8EQL9</accession>
<dbReference type="EMBL" id="FO082263">
    <property type="protein sequence ID" value="CCO20336.1"/>
    <property type="molecule type" value="Genomic_DNA"/>
</dbReference>
<dbReference type="KEGG" id="bpg:Bathy16g02210"/>
<evidence type="ECO:0000256" key="4">
    <source>
        <dbReference type="SAM" id="SignalP"/>
    </source>
</evidence>
<feature type="chain" id="PRO_5003917594" evidence="4">
    <location>
        <begin position="17"/>
        <end position="405"/>
    </location>
</feature>
<dbReference type="GO" id="GO:0005783">
    <property type="term" value="C:endoplasmic reticulum"/>
    <property type="evidence" value="ECO:0007669"/>
    <property type="project" value="TreeGrafter"/>
</dbReference>
<dbReference type="Pfam" id="PF01255">
    <property type="entry name" value="Prenyltransf"/>
    <property type="match status" value="1"/>
</dbReference>
<dbReference type="GO" id="GO:0016094">
    <property type="term" value="P:polyprenol biosynthetic process"/>
    <property type="evidence" value="ECO:0007669"/>
    <property type="project" value="TreeGrafter"/>
</dbReference>
<evidence type="ECO:0000313" key="5">
    <source>
        <dbReference type="EMBL" id="CCO20336.1"/>
    </source>
</evidence>
<dbReference type="InterPro" id="IPR036424">
    <property type="entry name" value="UPP_synth-like_sf"/>
</dbReference>
<dbReference type="OrthoDB" id="4173905at2759"/>
<keyword evidence="2" id="KW-0808">Transferase</keyword>
<gene>
    <name evidence="5" type="ordered locus">Bathy16g02210</name>
</gene>
<feature type="region of interest" description="Disordered" evidence="3">
    <location>
        <begin position="233"/>
        <end position="255"/>
    </location>
</feature>
<dbReference type="SUPFAM" id="SSF64005">
    <property type="entry name" value="Undecaprenyl diphosphate synthase"/>
    <property type="match status" value="1"/>
</dbReference>
<evidence type="ECO:0000313" key="6">
    <source>
        <dbReference type="Proteomes" id="UP000198341"/>
    </source>
</evidence>
<organism evidence="5 6">
    <name type="scientific">Bathycoccus prasinos</name>
    <dbReference type="NCBI Taxonomy" id="41875"/>
    <lineage>
        <taxon>Eukaryota</taxon>
        <taxon>Viridiplantae</taxon>
        <taxon>Chlorophyta</taxon>
        <taxon>Mamiellophyceae</taxon>
        <taxon>Mamiellales</taxon>
        <taxon>Bathycoccaceae</taxon>
        <taxon>Bathycoccus</taxon>
    </lineage>
</organism>
<keyword evidence="4" id="KW-0732">Signal</keyword>
<feature type="compositionally biased region" description="Low complexity" evidence="3">
    <location>
        <begin position="290"/>
        <end position="300"/>
    </location>
</feature>
<evidence type="ECO:0000256" key="3">
    <source>
        <dbReference type="SAM" id="MobiDB-lite"/>
    </source>
</evidence>
<feature type="region of interest" description="Disordered" evidence="3">
    <location>
        <begin position="270"/>
        <end position="321"/>
    </location>
</feature>
<protein>
    <submittedName>
        <fullName evidence="5">Undecaprenyl diphosphate synthase</fullName>
    </submittedName>
</protein>
<keyword evidence="6" id="KW-1185">Reference proteome</keyword>
<dbReference type="InterPro" id="IPR001441">
    <property type="entry name" value="UPP_synth-like"/>
</dbReference>
<evidence type="ECO:0000256" key="1">
    <source>
        <dbReference type="ARBA" id="ARBA00005432"/>
    </source>
</evidence>
<dbReference type="GO" id="GO:0045547">
    <property type="term" value="F:ditrans,polycis-polyprenyl diphosphate synthase [(2E,6E)-farnesyl diphosphate specific] activity"/>
    <property type="evidence" value="ECO:0007669"/>
    <property type="project" value="TreeGrafter"/>
</dbReference>
<sequence>MMILITAMLEFLLLRALTLLSWMYSFHSWSSSFDDDENAKTDDDERKRHHRVIPKHIAFVMDGNRRWEKEQQLKRLEKGINKGEDKDVIENESKSSKEKGHERGAKTLQNVLRWSLKLPQIETISVYAFSLENFNRDEREVDGLMSLCIEELPKLARSDAVRNANARIVISGRLDALSEEVRQACVYAMEETRRTSWRDEKEETGGRRGGEKEKTVVLNICLAYSGAEEFGSAAWAATEEEDEEEEEDEVGRRSGEESIKRRFYYGGNGSENRYDRGNSSRCSEGGGKNGSNSNSSSKSNGRIDGVDGGKTRRRRSKKNEKNKLEAVILPDVDLVVRTSGTNRLSDFMTTRLENALIVFVDALWPDFGVFDFFSVIWRYRKASSILRDNKKKREMKKEDQIFYDN</sequence>
<dbReference type="Proteomes" id="UP000198341">
    <property type="component" value="Chromosome 16"/>
</dbReference>
<dbReference type="AlphaFoldDB" id="K8EQL9"/>
<dbReference type="GeneID" id="19011215"/>
<dbReference type="STRING" id="41875.K8EQL9"/>
<dbReference type="CDD" id="cd00475">
    <property type="entry name" value="Cis_IPPS"/>
    <property type="match status" value="1"/>
</dbReference>
<evidence type="ECO:0000256" key="2">
    <source>
        <dbReference type="ARBA" id="ARBA00022679"/>
    </source>
</evidence>
<dbReference type="eggNOG" id="KOG1602">
    <property type="taxonomic scope" value="Eukaryota"/>
</dbReference>
<dbReference type="PANTHER" id="PTHR10291">
    <property type="entry name" value="DEHYDRODOLICHYL DIPHOSPHATE SYNTHASE FAMILY MEMBER"/>
    <property type="match status" value="1"/>
</dbReference>
<dbReference type="PANTHER" id="PTHR10291:SF43">
    <property type="entry name" value="DEHYDRODOLICHYL DIPHOSPHATE SYNTHASE COMPLEX SUBUNIT DHDDS"/>
    <property type="match status" value="1"/>
</dbReference>
<proteinExistence type="inferred from homology"/>
<comment type="similarity">
    <text evidence="1">Belongs to the UPP synthase family.</text>
</comment>
<dbReference type="RefSeq" id="XP_007508719.1">
    <property type="nucleotide sequence ID" value="XM_007508657.1"/>
</dbReference>
<reference evidence="5 6" key="1">
    <citation type="submission" date="2011-10" db="EMBL/GenBank/DDBJ databases">
        <authorList>
            <person name="Genoscope - CEA"/>
        </authorList>
    </citation>
    <scope>NUCLEOTIDE SEQUENCE [LARGE SCALE GENOMIC DNA]</scope>
    <source>
        <strain evidence="5 6">RCC 1105</strain>
    </source>
</reference>